<dbReference type="InterPro" id="IPR011990">
    <property type="entry name" value="TPR-like_helical_dom_sf"/>
</dbReference>
<feature type="domain" description="Surface lipoprotein assembly modifier C-terminal" evidence="1">
    <location>
        <begin position="215"/>
        <end position="441"/>
    </location>
</feature>
<dbReference type="Pfam" id="PF04575">
    <property type="entry name" value="SlipAM"/>
    <property type="match status" value="1"/>
</dbReference>
<dbReference type="AlphaFoldDB" id="A0A3B0XMT4"/>
<dbReference type="Gene3D" id="1.25.40.10">
    <property type="entry name" value="Tetratricopeptide repeat domain"/>
    <property type="match status" value="1"/>
</dbReference>
<dbReference type="SUPFAM" id="SSF48452">
    <property type="entry name" value="TPR-like"/>
    <property type="match status" value="1"/>
</dbReference>
<dbReference type="SUPFAM" id="SSF56935">
    <property type="entry name" value="Porins"/>
    <property type="match status" value="1"/>
</dbReference>
<organism evidence="2">
    <name type="scientific">hydrothermal vent metagenome</name>
    <dbReference type="NCBI Taxonomy" id="652676"/>
    <lineage>
        <taxon>unclassified sequences</taxon>
        <taxon>metagenomes</taxon>
        <taxon>ecological metagenomes</taxon>
    </lineage>
</organism>
<evidence type="ECO:0000313" key="2">
    <source>
        <dbReference type="EMBL" id="VAW64462.1"/>
    </source>
</evidence>
<dbReference type="EMBL" id="UOFH01000289">
    <property type="protein sequence ID" value="VAW64462.1"/>
    <property type="molecule type" value="Genomic_DNA"/>
</dbReference>
<proteinExistence type="predicted"/>
<sequence>MTLPKLFIFALLIAVSNSLLAEKAAYDGKYLQTLFESYKRTQAYDYAKQHQAEMEGDPYFDYLFGVAAIDTGHASEGTFALERVLLVFPDDKVARLELARGYFNLQEYALSRHEFESVLKTDPPAQVKDTAEAYLDRIRISESRYRPTHSGFIEFALGYDDNTNVGLDENASFPLAAFLGADNFGQDDNFTSLTGAWTYIRPFSPGWLFESSLSGDYRKNQQLDQFDTVIGTIQLGITHLQASSKYKFELISQTFNLDGDEFRSLNGVNFNWQYSISEHSSFNSSLQYAQLDYPDLVVKNSELITLGMNFTHAFSAYLQPLLFTTVTLGTEIAEDDTSLATLSETERDIYSLRLGVVLNFTNTLALQTAIGTQNSAYAGAPFSAPEENREDNYSTADLNLIWAFARKWRLDTRYSYTKNSSNDDLRNYERNLIKMLVNYTF</sequence>
<accession>A0A3B0XMT4</accession>
<evidence type="ECO:0000259" key="1">
    <source>
        <dbReference type="Pfam" id="PF04575"/>
    </source>
</evidence>
<protein>
    <recommendedName>
        <fullName evidence="1">Surface lipoprotein assembly modifier C-terminal domain-containing protein</fullName>
    </recommendedName>
</protein>
<dbReference type="InterPro" id="IPR007655">
    <property type="entry name" value="Slam_C"/>
</dbReference>
<gene>
    <name evidence="2" type="ORF">MNBD_GAMMA08-2578</name>
</gene>
<reference evidence="2" key="1">
    <citation type="submission" date="2018-06" db="EMBL/GenBank/DDBJ databases">
        <authorList>
            <person name="Zhirakovskaya E."/>
        </authorList>
    </citation>
    <scope>NUCLEOTIDE SEQUENCE</scope>
</reference>
<name>A0A3B0XMT4_9ZZZZ</name>